<accession>A0A9N9KHH3</accession>
<dbReference type="EMBL" id="CAJVQA010065378">
    <property type="protein sequence ID" value="CAG8831082.1"/>
    <property type="molecule type" value="Genomic_DNA"/>
</dbReference>
<name>A0A9N9KHH3_9GLOM</name>
<proteinExistence type="predicted"/>
<feature type="non-terminal residue" evidence="1">
    <location>
        <position position="45"/>
    </location>
</feature>
<evidence type="ECO:0000313" key="2">
    <source>
        <dbReference type="Proteomes" id="UP000789759"/>
    </source>
</evidence>
<dbReference type="Proteomes" id="UP000789759">
    <property type="component" value="Unassembled WGS sequence"/>
</dbReference>
<dbReference type="AlphaFoldDB" id="A0A9N9KHH3"/>
<evidence type="ECO:0000313" key="1">
    <source>
        <dbReference type="EMBL" id="CAG8831082.1"/>
    </source>
</evidence>
<keyword evidence="2" id="KW-1185">Reference proteome</keyword>
<sequence length="45" mass="5020">AKLEDIRNDALNEGYSEFLYGGFKNTSNSASCGETIYDKDDRPSK</sequence>
<reference evidence="1" key="1">
    <citation type="submission" date="2021-06" db="EMBL/GenBank/DDBJ databases">
        <authorList>
            <person name="Kallberg Y."/>
            <person name="Tangrot J."/>
            <person name="Rosling A."/>
        </authorList>
    </citation>
    <scope>NUCLEOTIDE SEQUENCE</scope>
    <source>
        <strain evidence="1">FL966</strain>
    </source>
</reference>
<organism evidence="1 2">
    <name type="scientific">Cetraspora pellucida</name>
    <dbReference type="NCBI Taxonomy" id="1433469"/>
    <lineage>
        <taxon>Eukaryota</taxon>
        <taxon>Fungi</taxon>
        <taxon>Fungi incertae sedis</taxon>
        <taxon>Mucoromycota</taxon>
        <taxon>Glomeromycotina</taxon>
        <taxon>Glomeromycetes</taxon>
        <taxon>Diversisporales</taxon>
        <taxon>Gigasporaceae</taxon>
        <taxon>Cetraspora</taxon>
    </lineage>
</organism>
<comment type="caution">
    <text evidence="1">The sequence shown here is derived from an EMBL/GenBank/DDBJ whole genome shotgun (WGS) entry which is preliminary data.</text>
</comment>
<gene>
    <name evidence="1" type="ORF">CPELLU_LOCUS20687</name>
</gene>
<feature type="non-terminal residue" evidence="1">
    <location>
        <position position="1"/>
    </location>
</feature>
<protein>
    <submittedName>
        <fullName evidence="1">22998_t:CDS:1</fullName>
    </submittedName>
</protein>